<dbReference type="GO" id="GO:0009279">
    <property type="term" value="C:cell outer membrane"/>
    <property type="evidence" value="ECO:0007669"/>
    <property type="project" value="TreeGrafter"/>
</dbReference>
<dbReference type="PANTHER" id="PTHR44858:SF1">
    <property type="entry name" value="UDP-N-ACETYLGLUCOSAMINE--PEPTIDE N-ACETYLGLUCOSAMINYLTRANSFERASE SPINDLY-RELATED"/>
    <property type="match status" value="1"/>
</dbReference>
<feature type="repeat" description="TPR" evidence="3">
    <location>
        <begin position="186"/>
        <end position="219"/>
    </location>
</feature>
<evidence type="ECO:0000313" key="5">
    <source>
        <dbReference type="EMBL" id="PZV86165.1"/>
    </source>
</evidence>
<evidence type="ECO:0000256" key="1">
    <source>
        <dbReference type="ARBA" id="ARBA00022737"/>
    </source>
</evidence>
<accession>A0A326RWE7</accession>
<protein>
    <submittedName>
        <fullName evidence="5">Tfp pilus assembly protein PilF</fullName>
    </submittedName>
</protein>
<dbReference type="RefSeq" id="WP_111391332.1">
    <property type="nucleotide sequence ID" value="NZ_QKTX01000002.1"/>
</dbReference>
<dbReference type="OrthoDB" id="818930at2"/>
<proteinExistence type="predicted"/>
<dbReference type="InterPro" id="IPR011990">
    <property type="entry name" value="TPR-like_helical_dom_sf"/>
</dbReference>
<evidence type="ECO:0000256" key="4">
    <source>
        <dbReference type="SAM" id="SignalP"/>
    </source>
</evidence>
<keyword evidence="2 3" id="KW-0802">TPR repeat</keyword>
<dbReference type="PROSITE" id="PS50005">
    <property type="entry name" value="TPR"/>
    <property type="match status" value="4"/>
</dbReference>
<reference evidence="5 6" key="1">
    <citation type="submission" date="2018-06" db="EMBL/GenBank/DDBJ databases">
        <title>Genomic Encyclopedia of Archaeal and Bacterial Type Strains, Phase II (KMG-II): from individual species to whole genera.</title>
        <authorList>
            <person name="Goeker M."/>
        </authorList>
    </citation>
    <scope>NUCLEOTIDE SEQUENCE [LARGE SCALE GENOMIC DNA]</scope>
    <source>
        <strain evidence="5 6">T4</strain>
    </source>
</reference>
<dbReference type="InterPro" id="IPR050498">
    <property type="entry name" value="Ycf3"/>
</dbReference>
<dbReference type="AlphaFoldDB" id="A0A326RWE7"/>
<dbReference type="SMART" id="SM00028">
    <property type="entry name" value="TPR"/>
    <property type="match status" value="7"/>
</dbReference>
<sequence length="399" mass="46434">MRTCCFLLLFFLMAKSLAQQIVPDPQRRKVGLDAYEKNDLQLAFVLLDSWLRDHPNDGEIYLYRGRIRERFKEYDFAEIDLTAYLTFFPEQGEVYLERGRIRYLQKRYELAKEDFNAYLKLPRGETTQIIYQKSATGSGFSRMFTPQTPNPAHAYYHLGLCSMQLKEYTQSLTYLDSAIYYQPDDPDFYSEKGKVLALMGEKTEAKTNYLRALELNPDHFISRQRMVFLSQNTDEEALEELTLAIASAPENPETYKQRGFYRLSHQDPKGAKEDFLEAILLDPNDDQIWFYLGKSWVDLKNFRESERAFAKALELDPQNVEVLLTRGQSRYRMNEFRSALADFTLVTFYDPNLASGYYHKGITIHRISGGKSACADLKKAMEMGMPEAQTAWNKICRAN</sequence>
<dbReference type="EMBL" id="QKTX01000002">
    <property type="protein sequence ID" value="PZV86165.1"/>
    <property type="molecule type" value="Genomic_DNA"/>
</dbReference>
<name>A0A326RWE7_9BACT</name>
<dbReference type="PANTHER" id="PTHR44858">
    <property type="entry name" value="TETRATRICOPEPTIDE REPEAT PROTEIN 6"/>
    <property type="match status" value="1"/>
</dbReference>
<evidence type="ECO:0000313" key="6">
    <source>
        <dbReference type="Proteomes" id="UP000248917"/>
    </source>
</evidence>
<keyword evidence="4" id="KW-0732">Signal</keyword>
<evidence type="ECO:0000256" key="2">
    <source>
        <dbReference type="ARBA" id="ARBA00022803"/>
    </source>
</evidence>
<feature type="repeat" description="TPR" evidence="3">
    <location>
        <begin position="152"/>
        <end position="185"/>
    </location>
</feature>
<feature type="chain" id="PRO_5016249784" evidence="4">
    <location>
        <begin position="19"/>
        <end position="399"/>
    </location>
</feature>
<feature type="signal peptide" evidence="4">
    <location>
        <begin position="1"/>
        <end position="18"/>
    </location>
</feature>
<dbReference type="Pfam" id="PF13181">
    <property type="entry name" value="TPR_8"/>
    <property type="match status" value="2"/>
</dbReference>
<feature type="repeat" description="TPR" evidence="3">
    <location>
        <begin position="252"/>
        <end position="285"/>
    </location>
</feature>
<feature type="repeat" description="TPR" evidence="3">
    <location>
        <begin position="286"/>
        <end position="319"/>
    </location>
</feature>
<dbReference type="Proteomes" id="UP000248917">
    <property type="component" value="Unassembled WGS sequence"/>
</dbReference>
<dbReference type="InterPro" id="IPR019734">
    <property type="entry name" value="TPR_rpt"/>
</dbReference>
<dbReference type="Pfam" id="PF07719">
    <property type="entry name" value="TPR_2"/>
    <property type="match status" value="1"/>
</dbReference>
<keyword evidence="1" id="KW-0677">Repeat</keyword>
<comment type="caution">
    <text evidence="5">The sequence shown here is derived from an EMBL/GenBank/DDBJ whole genome shotgun (WGS) entry which is preliminary data.</text>
</comment>
<dbReference type="GO" id="GO:0046813">
    <property type="term" value="P:receptor-mediated virion attachment to host cell"/>
    <property type="evidence" value="ECO:0007669"/>
    <property type="project" value="TreeGrafter"/>
</dbReference>
<dbReference type="InterPro" id="IPR013105">
    <property type="entry name" value="TPR_2"/>
</dbReference>
<dbReference type="Gene3D" id="1.25.40.10">
    <property type="entry name" value="Tetratricopeptide repeat domain"/>
    <property type="match status" value="4"/>
</dbReference>
<evidence type="ECO:0000256" key="3">
    <source>
        <dbReference type="PROSITE-ProRule" id="PRU00339"/>
    </source>
</evidence>
<keyword evidence="6" id="KW-1185">Reference proteome</keyword>
<dbReference type="SUPFAM" id="SSF48452">
    <property type="entry name" value="TPR-like"/>
    <property type="match status" value="1"/>
</dbReference>
<organism evidence="5 6">
    <name type="scientific">Algoriphagus aquaeductus</name>
    <dbReference type="NCBI Taxonomy" id="475299"/>
    <lineage>
        <taxon>Bacteria</taxon>
        <taxon>Pseudomonadati</taxon>
        <taxon>Bacteroidota</taxon>
        <taxon>Cytophagia</taxon>
        <taxon>Cytophagales</taxon>
        <taxon>Cyclobacteriaceae</taxon>
        <taxon>Algoriphagus</taxon>
    </lineage>
</organism>
<gene>
    <name evidence="5" type="ORF">CLV31_10260</name>
</gene>